<evidence type="ECO:0000256" key="4">
    <source>
        <dbReference type="ARBA" id="ARBA00023163"/>
    </source>
</evidence>
<keyword evidence="3" id="KW-0805">Transcription regulation</keyword>
<comment type="caution">
    <text evidence="8">The sequence shown here is derived from an EMBL/GenBank/DDBJ whole genome shotgun (WGS) entry which is preliminary data.</text>
</comment>
<dbReference type="GO" id="GO:0006335">
    <property type="term" value="P:DNA replication-dependent chromatin assembly"/>
    <property type="evidence" value="ECO:0007669"/>
    <property type="project" value="TreeGrafter"/>
</dbReference>
<feature type="region of interest" description="Disordered" evidence="7">
    <location>
        <begin position="158"/>
        <end position="207"/>
    </location>
</feature>
<dbReference type="GO" id="GO:0000785">
    <property type="term" value="C:chromatin"/>
    <property type="evidence" value="ECO:0007669"/>
    <property type="project" value="TreeGrafter"/>
</dbReference>
<comment type="similarity">
    <text evidence="2">Belongs to the ASF1 family.</text>
</comment>
<reference evidence="8" key="1">
    <citation type="submission" date="2023-06" db="EMBL/GenBank/DDBJ databases">
        <title>Genomic analysis of the entomopathogenic nematode Steinernema hermaphroditum.</title>
        <authorList>
            <person name="Schwarz E.M."/>
            <person name="Heppert J.K."/>
            <person name="Baniya A."/>
            <person name="Schwartz H.T."/>
            <person name="Tan C.-H."/>
            <person name="Antoshechkin I."/>
            <person name="Sternberg P.W."/>
            <person name="Goodrich-Blair H."/>
            <person name="Dillman A.R."/>
        </authorList>
    </citation>
    <scope>NUCLEOTIDE SEQUENCE</scope>
    <source>
        <strain evidence="8">PS9179</strain>
        <tissue evidence="8">Whole animal</tissue>
    </source>
</reference>
<keyword evidence="4" id="KW-0804">Transcription</keyword>
<dbReference type="EMBL" id="JAUCMV010000005">
    <property type="protein sequence ID" value="KAK0395944.1"/>
    <property type="molecule type" value="Genomic_DNA"/>
</dbReference>
<name>A0AA39LG81_9BILA</name>
<accession>A0AA39LG81</accession>
<evidence type="ECO:0000256" key="7">
    <source>
        <dbReference type="SAM" id="MobiDB-lite"/>
    </source>
</evidence>
<dbReference type="Pfam" id="PF04729">
    <property type="entry name" value="ASF1_hist_chap"/>
    <property type="match status" value="1"/>
</dbReference>
<evidence type="ECO:0000256" key="1">
    <source>
        <dbReference type="ARBA" id="ARBA00004123"/>
    </source>
</evidence>
<dbReference type="GO" id="GO:0005634">
    <property type="term" value="C:nucleus"/>
    <property type="evidence" value="ECO:0007669"/>
    <property type="project" value="UniProtKB-SubCell"/>
</dbReference>
<dbReference type="Gene3D" id="2.60.40.1490">
    <property type="entry name" value="Histone chaperone ASF1-like"/>
    <property type="match status" value="1"/>
</dbReference>
<evidence type="ECO:0000313" key="8">
    <source>
        <dbReference type="EMBL" id="KAK0395944.1"/>
    </source>
</evidence>
<dbReference type="Proteomes" id="UP001175271">
    <property type="component" value="Unassembled WGS sequence"/>
</dbReference>
<evidence type="ECO:0008006" key="10">
    <source>
        <dbReference type="Google" id="ProtNLM"/>
    </source>
</evidence>
<keyword evidence="9" id="KW-1185">Reference proteome</keyword>
<sequence length="207" mass="23320">MSARVNVCNVDFVNNPAKFTDKFQLNITFEVHEFLAGDLEWELTYVGSASTNEKDQVLDSILIGPINEGRHKFVFEADAPNPAELPQDDIVGVTALLLSCKYNDQLFLKVGYFVSVEYTDEELRENPPADAKIEKLERCVKTDDVRVNYYTIKWEDAQPAEEVVEEEEEEQDENVDVGKENEMGEEVPAGKLQDNSPVEAAPIESAQ</sequence>
<comment type="subcellular location">
    <subcellularLocation>
        <location evidence="1">Nucleus</location>
    </subcellularLocation>
</comment>
<evidence type="ECO:0000313" key="9">
    <source>
        <dbReference type="Proteomes" id="UP001175271"/>
    </source>
</evidence>
<feature type="compositionally biased region" description="Acidic residues" evidence="7">
    <location>
        <begin position="158"/>
        <end position="175"/>
    </location>
</feature>
<gene>
    <name evidence="8" type="ORF">QR680_001502</name>
</gene>
<dbReference type="GO" id="GO:0042393">
    <property type="term" value="F:histone binding"/>
    <property type="evidence" value="ECO:0007669"/>
    <property type="project" value="TreeGrafter"/>
</dbReference>
<dbReference type="InterPro" id="IPR036747">
    <property type="entry name" value="ASF1-like_sf"/>
</dbReference>
<dbReference type="InterPro" id="IPR006818">
    <property type="entry name" value="ASF1-like"/>
</dbReference>
<dbReference type="SUPFAM" id="SSF101546">
    <property type="entry name" value="ASF1-like"/>
    <property type="match status" value="1"/>
</dbReference>
<dbReference type="PANTHER" id="PTHR12040:SF0">
    <property type="entry name" value="HISTONE CHAPERONE ASF1"/>
    <property type="match status" value="1"/>
</dbReference>
<proteinExistence type="inferred from homology"/>
<evidence type="ECO:0000256" key="2">
    <source>
        <dbReference type="ARBA" id="ARBA00006051"/>
    </source>
</evidence>
<evidence type="ECO:0000256" key="5">
    <source>
        <dbReference type="ARBA" id="ARBA00023186"/>
    </source>
</evidence>
<protein>
    <recommendedName>
        <fullName evidence="10">Anti-silencing function protein 1</fullName>
    </recommendedName>
</protein>
<evidence type="ECO:0000256" key="6">
    <source>
        <dbReference type="ARBA" id="ARBA00023242"/>
    </source>
</evidence>
<keyword evidence="6" id="KW-0539">Nucleus</keyword>
<evidence type="ECO:0000256" key="3">
    <source>
        <dbReference type="ARBA" id="ARBA00023015"/>
    </source>
</evidence>
<dbReference type="AlphaFoldDB" id="A0AA39LG81"/>
<organism evidence="8 9">
    <name type="scientific">Steinernema hermaphroditum</name>
    <dbReference type="NCBI Taxonomy" id="289476"/>
    <lineage>
        <taxon>Eukaryota</taxon>
        <taxon>Metazoa</taxon>
        <taxon>Ecdysozoa</taxon>
        <taxon>Nematoda</taxon>
        <taxon>Chromadorea</taxon>
        <taxon>Rhabditida</taxon>
        <taxon>Tylenchina</taxon>
        <taxon>Panagrolaimomorpha</taxon>
        <taxon>Strongyloidoidea</taxon>
        <taxon>Steinernematidae</taxon>
        <taxon>Steinernema</taxon>
    </lineage>
</organism>
<keyword evidence="5" id="KW-0143">Chaperone</keyword>
<dbReference type="PANTHER" id="PTHR12040">
    <property type="entry name" value="ANTI-SILENCING PROTEIN 1"/>
    <property type="match status" value="1"/>
</dbReference>